<dbReference type="AlphaFoldDB" id="A0A1J8Q850"/>
<dbReference type="OrthoDB" id="8954335at2759"/>
<accession>A0A1J8Q850</accession>
<dbReference type="EMBL" id="LVVM01005756">
    <property type="protein sequence ID" value="OJA09841.1"/>
    <property type="molecule type" value="Genomic_DNA"/>
</dbReference>
<feature type="non-terminal residue" evidence="1">
    <location>
        <position position="121"/>
    </location>
</feature>
<reference evidence="1 2" key="1">
    <citation type="submission" date="2016-03" db="EMBL/GenBank/DDBJ databases">
        <title>Comparative genomics of the ectomycorrhizal sister species Rhizopogon vinicolor and Rhizopogon vesiculosus (Basidiomycota: Boletales) reveals a divergence of the mating type B locus.</title>
        <authorList>
            <person name="Mujic A.B."/>
            <person name="Kuo A."/>
            <person name="Tritt A."/>
            <person name="Lipzen A."/>
            <person name="Chen C."/>
            <person name="Johnson J."/>
            <person name="Sharma A."/>
            <person name="Barry K."/>
            <person name="Grigoriev I.V."/>
            <person name="Spatafora J.W."/>
        </authorList>
    </citation>
    <scope>NUCLEOTIDE SEQUENCE [LARGE SCALE GENOMIC DNA]</scope>
    <source>
        <strain evidence="1 2">AM-OR11-056</strain>
    </source>
</reference>
<organism evidence="1 2">
    <name type="scientific">Rhizopogon vesiculosus</name>
    <dbReference type="NCBI Taxonomy" id="180088"/>
    <lineage>
        <taxon>Eukaryota</taxon>
        <taxon>Fungi</taxon>
        <taxon>Dikarya</taxon>
        <taxon>Basidiomycota</taxon>
        <taxon>Agaricomycotina</taxon>
        <taxon>Agaricomycetes</taxon>
        <taxon>Agaricomycetidae</taxon>
        <taxon>Boletales</taxon>
        <taxon>Suillineae</taxon>
        <taxon>Rhizopogonaceae</taxon>
        <taxon>Rhizopogon</taxon>
    </lineage>
</organism>
<comment type="caution">
    <text evidence="1">The sequence shown here is derived from an EMBL/GenBank/DDBJ whole genome shotgun (WGS) entry which is preliminary data.</text>
</comment>
<proteinExistence type="predicted"/>
<sequence>MDNWWTQNQAHVEKSGIASVAHACITATKGYNNAYEKRYLESRKKVHKMLNELTCGAACLVDTDHRFARVTVYKLRGVLAPGKVPWVVGKSRAKMMQVLTKRCKLQKEEATQLLRRIEELS</sequence>
<evidence type="ECO:0000313" key="1">
    <source>
        <dbReference type="EMBL" id="OJA09841.1"/>
    </source>
</evidence>
<keyword evidence="2" id="KW-1185">Reference proteome</keyword>
<protein>
    <submittedName>
        <fullName evidence="1">Uncharacterized protein</fullName>
    </submittedName>
</protein>
<dbReference type="Proteomes" id="UP000183567">
    <property type="component" value="Unassembled WGS sequence"/>
</dbReference>
<evidence type="ECO:0000313" key="2">
    <source>
        <dbReference type="Proteomes" id="UP000183567"/>
    </source>
</evidence>
<name>A0A1J8Q850_9AGAM</name>
<gene>
    <name evidence="1" type="ORF">AZE42_10826</name>
</gene>